<dbReference type="KEGG" id="pmt:PMT_0231"/>
<protein>
    <submittedName>
        <fullName evidence="2">Putative alpha/beta hydrolase family protein</fullName>
    </submittedName>
</protein>
<feature type="domain" description="AB hydrolase-1" evidence="1">
    <location>
        <begin position="34"/>
        <end position="208"/>
    </location>
</feature>
<proteinExistence type="predicted"/>
<name>Q7TV60_PROMM</name>
<dbReference type="PANTHER" id="PTHR43194:SF5">
    <property type="entry name" value="PIMELOYL-[ACYL-CARRIER PROTEIN] METHYL ESTER ESTERASE"/>
    <property type="match status" value="1"/>
</dbReference>
<dbReference type="RefSeq" id="WP_011129610.1">
    <property type="nucleotide sequence ID" value="NC_005071.1"/>
</dbReference>
<dbReference type="eggNOG" id="COG1073">
    <property type="taxonomic scope" value="Bacteria"/>
</dbReference>
<evidence type="ECO:0000313" key="3">
    <source>
        <dbReference type="Proteomes" id="UP000001423"/>
    </source>
</evidence>
<dbReference type="InterPro" id="IPR029058">
    <property type="entry name" value="AB_hydrolase_fold"/>
</dbReference>
<dbReference type="HOGENOM" id="CLU_020336_9_3_3"/>
<dbReference type="EMBL" id="BX548175">
    <property type="protein sequence ID" value="CAE20406.1"/>
    <property type="molecule type" value="Genomic_DNA"/>
</dbReference>
<dbReference type="GO" id="GO:0016787">
    <property type="term" value="F:hydrolase activity"/>
    <property type="evidence" value="ECO:0007669"/>
    <property type="project" value="UniProtKB-KW"/>
</dbReference>
<dbReference type="InterPro" id="IPR050228">
    <property type="entry name" value="Carboxylesterase_BioH"/>
</dbReference>
<gene>
    <name evidence="2" type="ordered locus">PMT_0231</name>
</gene>
<dbReference type="AlphaFoldDB" id="Q7TV60"/>
<dbReference type="Pfam" id="PF00561">
    <property type="entry name" value="Abhydrolase_1"/>
    <property type="match status" value="1"/>
</dbReference>
<dbReference type="InterPro" id="IPR000073">
    <property type="entry name" value="AB_hydrolase_1"/>
</dbReference>
<organism evidence="2 3">
    <name type="scientific">Prochlorococcus marinus (strain MIT 9313)</name>
    <dbReference type="NCBI Taxonomy" id="74547"/>
    <lineage>
        <taxon>Bacteria</taxon>
        <taxon>Bacillati</taxon>
        <taxon>Cyanobacteriota</taxon>
        <taxon>Cyanophyceae</taxon>
        <taxon>Synechococcales</taxon>
        <taxon>Prochlorococcaceae</taxon>
        <taxon>Prochlorococcus</taxon>
    </lineage>
</organism>
<reference evidence="2 3" key="1">
    <citation type="journal article" date="2003" name="Nature">
        <title>Genome divergence in two Prochlorococcus ecotypes reflects oceanic niche differentiation.</title>
        <authorList>
            <person name="Rocap G."/>
            <person name="Larimer F.W."/>
            <person name="Lamerdin J.E."/>
            <person name="Malfatti S."/>
            <person name="Chain P."/>
            <person name="Ahlgren N.A."/>
            <person name="Arellano A."/>
            <person name="Coleman M."/>
            <person name="Hauser L."/>
            <person name="Hess W.R."/>
            <person name="Johnson Z.I."/>
            <person name="Land M.L."/>
            <person name="Lindell D."/>
            <person name="Post A.F."/>
            <person name="Regala W."/>
            <person name="Shah M."/>
            <person name="Shaw S.L."/>
            <person name="Steglich C."/>
            <person name="Sullivan M.B."/>
            <person name="Ting C.S."/>
            <person name="Tolonen A."/>
            <person name="Webb E.A."/>
            <person name="Zinser E.R."/>
            <person name="Chisholm S.W."/>
        </authorList>
    </citation>
    <scope>NUCLEOTIDE SEQUENCE [LARGE SCALE GENOMIC DNA]</scope>
    <source>
        <strain evidence="3">MIT 9313</strain>
    </source>
</reference>
<dbReference type="PANTHER" id="PTHR43194">
    <property type="entry name" value="HYDROLASE ALPHA/BETA FOLD FAMILY"/>
    <property type="match status" value="1"/>
</dbReference>
<keyword evidence="3" id="KW-1185">Reference proteome</keyword>
<dbReference type="Gene3D" id="3.40.50.1820">
    <property type="entry name" value="alpha/beta hydrolase"/>
    <property type="match status" value="1"/>
</dbReference>
<keyword evidence="2" id="KW-0378">Hydrolase</keyword>
<dbReference type="SUPFAM" id="SSF53474">
    <property type="entry name" value="alpha/beta-Hydrolases"/>
    <property type="match status" value="1"/>
</dbReference>
<evidence type="ECO:0000259" key="1">
    <source>
        <dbReference type="Pfam" id="PF00561"/>
    </source>
</evidence>
<sequence>MPFHAFAQVNFTEIDGSILHSQYYPIPNAKFKGTIIFQNGATTSLEEWTENKTFFECIKQHGNLFMYDRSGLGESSPDFSISLRRPITAQLVNSKLIRLLKRNHIKSPYILVSHSYGGMHAGYFARKYPDLVVSILMVDPVPSNYQYSDKFRKQFEFNIAKMERMSSREAYKLYSFSRSSKDNKMTADSFYQLKGFEKTIEQVAKQPSMSSKFPIIIASSTYMDKKAPIKGSWCNLQKHWLNQNPNSIIFRVNSGHFMQIDRPKLICEQLNKLAKISTQSS</sequence>
<accession>Q7TV60</accession>
<dbReference type="Proteomes" id="UP000001423">
    <property type="component" value="Chromosome"/>
</dbReference>
<evidence type="ECO:0000313" key="2">
    <source>
        <dbReference type="EMBL" id="CAE20406.1"/>
    </source>
</evidence>